<keyword evidence="2" id="KW-0949">S-adenosyl-L-methionine</keyword>
<dbReference type="GO" id="GO:0046872">
    <property type="term" value="F:metal ion binding"/>
    <property type="evidence" value="ECO:0007669"/>
    <property type="project" value="UniProtKB-KW"/>
</dbReference>
<dbReference type="CDD" id="cd01335">
    <property type="entry name" value="Radical_SAM"/>
    <property type="match status" value="1"/>
</dbReference>
<keyword evidence="4" id="KW-0408">Iron</keyword>
<dbReference type="SFLD" id="SFLDS00029">
    <property type="entry name" value="Radical_SAM"/>
    <property type="match status" value="1"/>
</dbReference>
<dbReference type="InterPro" id="IPR058240">
    <property type="entry name" value="rSAM_sf"/>
</dbReference>
<comment type="cofactor">
    <cofactor evidence="1">
        <name>[4Fe-4S] cluster</name>
        <dbReference type="ChEBI" id="CHEBI:49883"/>
    </cofactor>
</comment>
<evidence type="ECO:0000259" key="6">
    <source>
        <dbReference type="PROSITE" id="PS51918"/>
    </source>
</evidence>
<reference evidence="7 8" key="1">
    <citation type="submission" date="2016-12" db="EMBL/GenBank/DDBJ databases">
        <title>Genome sequencing of Methylocaldum marinum.</title>
        <authorList>
            <person name="Takeuchi M."/>
            <person name="Kamagata Y."/>
            <person name="Hiraoka S."/>
            <person name="Oshima K."/>
            <person name="Hattori M."/>
            <person name="Iwasaki W."/>
        </authorList>
    </citation>
    <scope>NUCLEOTIDE SEQUENCE [LARGE SCALE GENOMIC DNA]</scope>
    <source>
        <strain evidence="7 8">S8</strain>
    </source>
</reference>
<dbReference type="SFLD" id="SFLDG01384">
    <property type="entry name" value="thioether_bond_formation_requi"/>
    <property type="match status" value="1"/>
</dbReference>
<dbReference type="RefSeq" id="WP_119629083.1">
    <property type="nucleotide sequence ID" value="NZ_AP017928.1"/>
</dbReference>
<dbReference type="GO" id="GO:0016491">
    <property type="term" value="F:oxidoreductase activity"/>
    <property type="evidence" value="ECO:0007669"/>
    <property type="project" value="InterPro"/>
</dbReference>
<accession>A0A250KPN0</accession>
<dbReference type="GO" id="GO:0051536">
    <property type="term" value="F:iron-sulfur cluster binding"/>
    <property type="evidence" value="ECO:0007669"/>
    <property type="project" value="UniProtKB-KW"/>
</dbReference>
<dbReference type="PANTHER" id="PTHR43273">
    <property type="entry name" value="ANAEROBIC SULFATASE-MATURATING ENZYME HOMOLOG ASLB-RELATED"/>
    <property type="match status" value="1"/>
</dbReference>
<dbReference type="SFLD" id="SFLDG01386">
    <property type="entry name" value="main_SPASM_domain-containing"/>
    <property type="match status" value="1"/>
</dbReference>
<evidence type="ECO:0000256" key="4">
    <source>
        <dbReference type="ARBA" id="ARBA00023004"/>
    </source>
</evidence>
<dbReference type="OrthoDB" id="9782387at2"/>
<evidence type="ECO:0000256" key="5">
    <source>
        <dbReference type="ARBA" id="ARBA00023014"/>
    </source>
</evidence>
<evidence type="ECO:0000313" key="7">
    <source>
        <dbReference type="EMBL" id="BBA33482.1"/>
    </source>
</evidence>
<dbReference type="EMBL" id="AP017928">
    <property type="protein sequence ID" value="BBA33482.1"/>
    <property type="molecule type" value="Genomic_DNA"/>
</dbReference>
<dbReference type="AlphaFoldDB" id="A0A250KPN0"/>
<sequence length="466" mass="50321">MSAVPRWTDAEPLARLLVRQAAGDAKPRSPQVHLLARSGIPQLWVVNGSRLYDLPPELTDRFAAVLDAGDETALAGLLGTVGLTAAPAIDDTPLAHPPLHALSLAVAQACNLGCSYCYAQQGSFGGPAKQMPLTVARQAVDQLLAEAAPGTKVNLAFLGGEPLANRAVLRATTDYAATKAAARGVSINFSITTNGTLLEPSDAEFFEAHGFAVTVSLDGSREVHDRLRPFKNGSGSFDRILARTRPLLERQRRMQVSVRITVTPANLDLPATLDEFITLGFHSVGFSPLLRSVNGAAEMRPTDLETMLEAMIACGLATERAILGGRRYPFLNLVNALRELHRGTHRPYPCGAGAGYFGVSAEGELAACHRFVDDEQGRMGHLAAGPDPARQTAWLAERHVHRQEPCQSCWARYLCGGGCHHEVLARGRTACDFIRGWLHYTMQAYGRLSRLCPNWFDAAPEHRAGL</sequence>
<dbReference type="Proteomes" id="UP000266313">
    <property type="component" value="Chromosome"/>
</dbReference>
<protein>
    <submittedName>
        <fullName evidence="7">Radical SAM family protein</fullName>
    </submittedName>
</protein>
<keyword evidence="5" id="KW-0411">Iron-sulfur</keyword>
<dbReference type="SUPFAM" id="SSF102114">
    <property type="entry name" value="Radical SAM enzymes"/>
    <property type="match status" value="1"/>
</dbReference>
<dbReference type="InterPro" id="IPR023885">
    <property type="entry name" value="4Fe4S-binding_SPASM_dom"/>
</dbReference>
<evidence type="ECO:0000313" key="8">
    <source>
        <dbReference type="Proteomes" id="UP000266313"/>
    </source>
</evidence>
<dbReference type="InterPro" id="IPR013785">
    <property type="entry name" value="Aldolase_TIM"/>
</dbReference>
<dbReference type="KEGG" id="mmai:sS8_1523"/>
<dbReference type="SFLD" id="SFLDG01067">
    <property type="entry name" value="SPASM/twitch_domain_containing"/>
    <property type="match status" value="1"/>
</dbReference>
<dbReference type="InterPro" id="IPR023867">
    <property type="entry name" value="Sulphatase_maturase_rSAM"/>
</dbReference>
<evidence type="ECO:0000256" key="3">
    <source>
        <dbReference type="ARBA" id="ARBA00022723"/>
    </source>
</evidence>
<dbReference type="Pfam" id="PF04055">
    <property type="entry name" value="Radical_SAM"/>
    <property type="match status" value="1"/>
</dbReference>
<organism evidence="7 8">
    <name type="scientific">Methylocaldum marinum</name>
    <dbReference type="NCBI Taxonomy" id="1432792"/>
    <lineage>
        <taxon>Bacteria</taxon>
        <taxon>Pseudomonadati</taxon>
        <taxon>Pseudomonadota</taxon>
        <taxon>Gammaproteobacteria</taxon>
        <taxon>Methylococcales</taxon>
        <taxon>Methylococcaceae</taxon>
        <taxon>Methylocaldum</taxon>
    </lineage>
</organism>
<feature type="domain" description="Radical SAM core" evidence="6">
    <location>
        <begin position="96"/>
        <end position="326"/>
    </location>
</feature>
<keyword evidence="8" id="KW-1185">Reference proteome</keyword>
<gene>
    <name evidence="7" type="ORF">sS8_1523</name>
</gene>
<keyword evidence="3" id="KW-0479">Metal-binding</keyword>
<evidence type="ECO:0000256" key="1">
    <source>
        <dbReference type="ARBA" id="ARBA00001966"/>
    </source>
</evidence>
<dbReference type="NCBIfam" id="TIGR04085">
    <property type="entry name" value="rSAM_more_4Fe4S"/>
    <property type="match status" value="1"/>
</dbReference>
<evidence type="ECO:0000256" key="2">
    <source>
        <dbReference type="ARBA" id="ARBA00022691"/>
    </source>
</evidence>
<dbReference type="Gene3D" id="3.20.20.70">
    <property type="entry name" value="Aldolase class I"/>
    <property type="match status" value="1"/>
</dbReference>
<name>A0A250KPN0_9GAMM</name>
<proteinExistence type="predicted"/>
<dbReference type="PANTHER" id="PTHR43273:SF8">
    <property type="entry name" value="RADICAL SAM DOMAIN PROTEIN"/>
    <property type="match status" value="1"/>
</dbReference>
<dbReference type="PROSITE" id="PS51918">
    <property type="entry name" value="RADICAL_SAM"/>
    <property type="match status" value="1"/>
</dbReference>
<dbReference type="InterPro" id="IPR007197">
    <property type="entry name" value="rSAM"/>
</dbReference>